<gene>
    <name evidence="2" type="ORF">AB986_01175</name>
</gene>
<dbReference type="Gene3D" id="3.40.630.30">
    <property type="match status" value="1"/>
</dbReference>
<dbReference type="OrthoDB" id="66776at2"/>
<accession>A0A0J6D140</accession>
<evidence type="ECO:0000259" key="1">
    <source>
        <dbReference type="Pfam" id="PF00583"/>
    </source>
</evidence>
<keyword evidence="3" id="KW-1185">Reference proteome</keyword>
<comment type="caution">
    <text evidence="2">The sequence shown here is derived from an EMBL/GenBank/DDBJ whole genome shotgun (WGS) entry which is preliminary data.</text>
</comment>
<dbReference type="RefSeq" id="WP_048309058.1">
    <property type="nucleotide sequence ID" value="NZ_CP119526.1"/>
</dbReference>
<protein>
    <recommendedName>
        <fullName evidence="1">N-acetyltransferase domain-containing protein</fullName>
    </recommendedName>
</protein>
<dbReference type="AlphaFoldDB" id="A0A0J6D140"/>
<dbReference type="InterPro" id="IPR000182">
    <property type="entry name" value="GNAT_dom"/>
</dbReference>
<dbReference type="EMBL" id="LELK01000001">
    <property type="protein sequence ID" value="KMM37974.1"/>
    <property type="molecule type" value="Genomic_DNA"/>
</dbReference>
<dbReference type="SUPFAM" id="SSF55729">
    <property type="entry name" value="Acyl-CoA N-acyltransferases (Nat)"/>
    <property type="match status" value="1"/>
</dbReference>
<dbReference type="InterPro" id="IPR016181">
    <property type="entry name" value="Acyl_CoA_acyltransferase"/>
</dbReference>
<sequence length="164" mass="18379">MNSTTTNSTVQLIKYNSNYDRDLSNFHLPDDQLMFTALPLQKINDPKLSDQTIHILILKDEKAVGYFALEQGSKLHKYCSNENARLLTAFSINKESQGQGLAKSGLKMLPSFINKNFPNINEVVLGVNQKNQAAISLYLKTGFVDNNEIYNGPKGPQHILHLSI</sequence>
<evidence type="ECO:0000313" key="2">
    <source>
        <dbReference type="EMBL" id="KMM37974.1"/>
    </source>
</evidence>
<name>A0A0J6D140_9BACL</name>
<dbReference type="Pfam" id="PF00583">
    <property type="entry name" value="Acetyltransf_1"/>
    <property type="match status" value="1"/>
</dbReference>
<organism evidence="2 3">
    <name type="scientific">Guptibacillus hwajinpoensis</name>
    <dbReference type="NCBI Taxonomy" id="208199"/>
    <lineage>
        <taxon>Bacteria</taxon>
        <taxon>Bacillati</taxon>
        <taxon>Bacillota</taxon>
        <taxon>Bacilli</taxon>
        <taxon>Bacillales</taxon>
        <taxon>Guptibacillaceae</taxon>
        <taxon>Guptibacillus</taxon>
    </lineage>
</organism>
<proteinExistence type="predicted"/>
<dbReference type="GO" id="GO:0016747">
    <property type="term" value="F:acyltransferase activity, transferring groups other than amino-acyl groups"/>
    <property type="evidence" value="ECO:0007669"/>
    <property type="project" value="InterPro"/>
</dbReference>
<dbReference type="STRING" id="157733.AB986_01175"/>
<reference evidence="2" key="1">
    <citation type="submission" date="2015-06" db="EMBL/GenBank/DDBJ databases">
        <authorList>
            <person name="Liu B."/>
            <person name="Wang J."/>
            <person name="Zhu Y."/>
            <person name="Liu G."/>
            <person name="Chen Q."/>
            <person name="Zheng C."/>
            <person name="Che J."/>
            <person name="Ge C."/>
            <person name="Shi H."/>
            <person name="Pan Z."/>
            <person name="Liu X."/>
        </authorList>
    </citation>
    <scope>NUCLEOTIDE SEQUENCE [LARGE SCALE GENOMIC DNA]</scope>
    <source>
        <strain evidence="2">DSM 16346</strain>
    </source>
</reference>
<feature type="domain" description="N-acetyltransferase" evidence="1">
    <location>
        <begin position="48"/>
        <end position="143"/>
    </location>
</feature>
<dbReference type="Proteomes" id="UP000035996">
    <property type="component" value="Unassembled WGS sequence"/>
</dbReference>
<evidence type="ECO:0000313" key="3">
    <source>
        <dbReference type="Proteomes" id="UP000035996"/>
    </source>
</evidence>